<gene>
    <name evidence="2" type="ORF">PXEA_LOCUS25157</name>
</gene>
<accession>A0A448X9Q9</accession>
<feature type="compositionally biased region" description="Polar residues" evidence="1">
    <location>
        <begin position="74"/>
        <end position="89"/>
    </location>
</feature>
<protein>
    <submittedName>
        <fullName evidence="2">Uncharacterized protein</fullName>
    </submittedName>
</protein>
<dbReference type="EMBL" id="CAAALY010125624">
    <property type="protein sequence ID" value="VEL31717.1"/>
    <property type="molecule type" value="Genomic_DNA"/>
</dbReference>
<feature type="region of interest" description="Disordered" evidence="1">
    <location>
        <begin position="18"/>
        <end position="48"/>
    </location>
</feature>
<dbReference type="Proteomes" id="UP000784294">
    <property type="component" value="Unassembled WGS sequence"/>
</dbReference>
<evidence type="ECO:0000313" key="3">
    <source>
        <dbReference type="Proteomes" id="UP000784294"/>
    </source>
</evidence>
<dbReference type="AlphaFoldDB" id="A0A448X9Q9"/>
<reference evidence="2" key="1">
    <citation type="submission" date="2018-11" db="EMBL/GenBank/DDBJ databases">
        <authorList>
            <consortium name="Pathogen Informatics"/>
        </authorList>
    </citation>
    <scope>NUCLEOTIDE SEQUENCE</scope>
</reference>
<proteinExistence type="predicted"/>
<keyword evidence="3" id="KW-1185">Reference proteome</keyword>
<name>A0A448X9Q9_9PLAT</name>
<evidence type="ECO:0000256" key="1">
    <source>
        <dbReference type="SAM" id="MobiDB-lite"/>
    </source>
</evidence>
<comment type="caution">
    <text evidence="2">The sequence shown here is derived from an EMBL/GenBank/DDBJ whole genome shotgun (WGS) entry which is preliminary data.</text>
</comment>
<organism evidence="2 3">
    <name type="scientific">Protopolystoma xenopodis</name>
    <dbReference type="NCBI Taxonomy" id="117903"/>
    <lineage>
        <taxon>Eukaryota</taxon>
        <taxon>Metazoa</taxon>
        <taxon>Spiralia</taxon>
        <taxon>Lophotrochozoa</taxon>
        <taxon>Platyhelminthes</taxon>
        <taxon>Monogenea</taxon>
        <taxon>Polyopisthocotylea</taxon>
        <taxon>Polystomatidea</taxon>
        <taxon>Polystomatidae</taxon>
        <taxon>Protopolystoma</taxon>
    </lineage>
</organism>
<feature type="region of interest" description="Disordered" evidence="1">
    <location>
        <begin position="63"/>
        <end position="120"/>
    </location>
</feature>
<feature type="compositionally biased region" description="Basic and acidic residues" evidence="1">
    <location>
        <begin position="98"/>
        <end position="107"/>
    </location>
</feature>
<sequence>MRPKRQPPSLAAYASLRAHSAHGLHPSPLGLTSRRTRPNLGPRVSELDASNLTSLKRASDRPISTVIIPGKPKTTASSPYTPTRRTLSPQPDLLSGTKIDKDEKKAWPENADLQSNGPSAMGTPLVVGSVTNYYNDGIVFQIGGPSAHQVRQVPSPGNYIHDQSQSQYQYQQQREQKDVISGNLERKETPAWLGRRAQECSPLLRYTSVGKFIIRFHLYSDQKMPVGKHFETTFISTLNQS</sequence>
<evidence type="ECO:0000313" key="2">
    <source>
        <dbReference type="EMBL" id="VEL31717.1"/>
    </source>
</evidence>